<dbReference type="EMBL" id="CP012401">
    <property type="protein sequence ID" value="ALG71298.1"/>
    <property type="molecule type" value="Genomic_DNA"/>
</dbReference>
<dbReference type="Proteomes" id="UP000069935">
    <property type="component" value="Chromosome 1"/>
</dbReference>
<dbReference type="AlphaFoldDB" id="A0AAC8VXS1"/>
<evidence type="ECO:0008006" key="4">
    <source>
        <dbReference type="Google" id="ProtNLM"/>
    </source>
</evidence>
<gene>
    <name evidence="2" type="ORF">AL072_10700</name>
</gene>
<dbReference type="KEGG" id="ati:AL072_10700"/>
<keyword evidence="3" id="KW-1185">Reference proteome</keyword>
<keyword evidence="1" id="KW-0472">Membrane</keyword>
<evidence type="ECO:0000313" key="2">
    <source>
        <dbReference type="EMBL" id="ALG71298.1"/>
    </source>
</evidence>
<protein>
    <recommendedName>
        <fullName evidence="4">Transmembrane protein</fullName>
    </recommendedName>
</protein>
<reference evidence="2 3" key="2">
    <citation type="journal article" date="2016" name="Genome Announc.">
        <title>Complete Genome Sequence of a Strain of Azospirillum thiophilum Isolated from a Sulfide Spring.</title>
        <authorList>
            <person name="Fomenkov A."/>
            <person name="Vincze T."/>
            <person name="Grabovich M."/>
            <person name="Anton B.P."/>
            <person name="Dubinina G."/>
            <person name="Orlova M."/>
            <person name="Belousova E."/>
            <person name="Roberts R.J."/>
        </authorList>
    </citation>
    <scope>NUCLEOTIDE SEQUENCE [LARGE SCALE GENOMIC DNA]</scope>
    <source>
        <strain evidence="2 3">BV-S</strain>
    </source>
</reference>
<sequence>MTRQAFRVFLISLASLLAGLPLSLAAVSGLCALAGVGGVDRVHIVMVAGPVVWTCLWFAMLWVAGPRPGRSGNGQPGNRQTGNSL</sequence>
<evidence type="ECO:0000256" key="1">
    <source>
        <dbReference type="SAM" id="Phobius"/>
    </source>
</evidence>
<feature type="transmembrane region" description="Helical" evidence="1">
    <location>
        <begin position="41"/>
        <end position="63"/>
    </location>
</feature>
<name>A0AAC8VXS1_9PROT</name>
<dbReference type="RefSeq" id="WP_045580346.1">
    <property type="nucleotide sequence ID" value="NZ_CP012401.1"/>
</dbReference>
<keyword evidence="1" id="KW-1133">Transmembrane helix</keyword>
<evidence type="ECO:0000313" key="3">
    <source>
        <dbReference type="Proteomes" id="UP000069935"/>
    </source>
</evidence>
<keyword evidence="1" id="KW-0812">Transmembrane</keyword>
<reference evidence="3" key="1">
    <citation type="submission" date="2015-08" db="EMBL/GenBank/DDBJ databases">
        <title>Complete Genome Sequence of Azospirillum thiophilum BV-S.</title>
        <authorList>
            <person name="Fomenkov A."/>
            <person name="Vincze T."/>
            <person name="Grabovich M."/>
            <person name="Dubinina G."/>
            <person name="Orlova M."/>
            <person name="Belousova E."/>
            <person name="Roberts R.J."/>
        </authorList>
    </citation>
    <scope>NUCLEOTIDE SEQUENCE [LARGE SCALE GENOMIC DNA]</scope>
    <source>
        <strain evidence="3">BV-S</strain>
    </source>
</reference>
<accession>A0AAC8VXS1</accession>
<proteinExistence type="predicted"/>
<organism evidence="2 3">
    <name type="scientific">Azospirillum thiophilum</name>
    <dbReference type="NCBI Taxonomy" id="528244"/>
    <lineage>
        <taxon>Bacteria</taxon>
        <taxon>Pseudomonadati</taxon>
        <taxon>Pseudomonadota</taxon>
        <taxon>Alphaproteobacteria</taxon>
        <taxon>Rhodospirillales</taxon>
        <taxon>Azospirillaceae</taxon>
        <taxon>Azospirillum</taxon>
    </lineage>
</organism>